<keyword evidence="3 6" id="KW-0812">Transmembrane</keyword>
<keyword evidence="5 6" id="KW-0472">Membrane</keyword>
<name>A0A3D8RLQ3_9HELO</name>
<feature type="transmembrane region" description="Helical" evidence="6">
    <location>
        <begin position="179"/>
        <end position="200"/>
    </location>
</feature>
<evidence type="ECO:0000256" key="3">
    <source>
        <dbReference type="ARBA" id="ARBA00022692"/>
    </source>
</evidence>
<sequence length="549" mass="61888">MAPNQETTTIVSTEIIDLQEKTEHDVCDGLPEKIDLTSSSPFPISEEKYADVTLLFLQQHEHNVGPLTPEKEKKLKRKLYCYVVLLAIVIDLILYIDKATLSYSSILGLFEETGIDTTEYNNLNTIFYVGYIVGQWPATYLIQRLPFGKTMATIIFIWAVIIFLHCTATDYGGLIALRFFLGATESVVIPALEITLGMFFTKEEQAYLQPIFFSACMGSPIVAGFIAYGLLHVNSYIKPWKLFMIVTGGLTMPLAIYSWFMYPNNPAEARFLTIEERVHTIQRVHNANRSSIEQKHFKKSQFVETLRDPISWLFALQCFTNQIANNLAYQQNLLYVSLGVSNLGSTLVSAAGGGFSVVCCIIATVLLRWFPGYNAYWAMFWFLPALAGGIGMVALDWESKLSLLACLVLAGSTFGISYIIALGWTTSSASGYTKKLTRNVMFMFGYGIANIISPQIWVDSYAPRYYPAWVAQIVISWVGTPLLLLLIRYLLIQRNKERYLWIAEQEAKGVHSDAYVTKVDSAGQTIQIKTDVTMLDLTDLENRYFIYPL</sequence>
<dbReference type="Gene3D" id="1.20.1250.20">
    <property type="entry name" value="MFS general substrate transporter like domains"/>
    <property type="match status" value="1"/>
</dbReference>
<dbReference type="PANTHER" id="PTHR43791">
    <property type="entry name" value="PERMEASE-RELATED"/>
    <property type="match status" value="1"/>
</dbReference>
<feature type="transmembrane region" description="Helical" evidence="6">
    <location>
        <begin position="206"/>
        <end position="230"/>
    </location>
</feature>
<evidence type="ECO:0000256" key="5">
    <source>
        <dbReference type="ARBA" id="ARBA00023136"/>
    </source>
</evidence>
<feature type="transmembrane region" description="Helical" evidence="6">
    <location>
        <begin position="79"/>
        <end position="96"/>
    </location>
</feature>
<organism evidence="7 8">
    <name type="scientific">Coleophoma cylindrospora</name>
    <dbReference type="NCBI Taxonomy" id="1849047"/>
    <lineage>
        <taxon>Eukaryota</taxon>
        <taxon>Fungi</taxon>
        <taxon>Dikarya</taxon>
        <taxon>Ascomycota</taxon>
        <taxon>Pezizomycotina</taxon>
        <taxon>Leotiomycetes</taxon>
        <taxon>Helotiales</taxon>
        <taxon>Dermateaceae</taxon>
        <taxon>Coleophoma</taxon>
    </lineage>
</organism>
<dbReference type="GO" id="GO:0016020">
    <property type="term" value="C:membrane"/>
    <property type="evidence" value="ECO:0007669"/>
    <property type="project" value="UniProtKB-SubCell"/>
</dbReference>
<reference evidence="7 8" key="1">
    <citation type="journal article" date="2018" name="IMA Fungus">
        <title>IMA Genome-F 9: Draft genome sequence of Annulohypoxylon stygium, Aspergillus mulundensis, Berkeleyomyces basicola (syn. Thielaviopsis basicola), Ceratocystis smalleyi, two Cercospora beticola strains, Coleophoma cylindrospora, Fusarium fracticaudum, Phialophora cf. hyalina, and Morchella septimelata.</title>
        <authorList>
            <person name="Wingfield B.D."/>
            <person name="Bills G.F."/>
            <person name="Dong Y."/>
            <person name="Huang W."/>
            <person name="Nel W.J."/>
            <person name="Swalarsk-Parry B.S."/>
            <person name="Vaghefi N."/>
            <person name="Wilken P.M."/>
            <person name="An Z."/>
            <person name="de Beer Z.W."/>
            <person name="De Vos L."/>
            <person name="Chen L."/>
            <person name="Duong T.A."/>
            <person name="Gao Y."/>
            <person name="Hammerbacher A."/>
            <person name="Kikkert J.R."/>
            <person name="Li Y."/>
            <person name="Li H."/>
            <person name="Li K."/>
            <person name="Li Q."/>
            <person name="Liu X."/>
            <person name="Ma X."/>
            <person name="Naidoo K."/>
            <person name="Pethybridge S.J."/>
            <person name="Sun J."/>
            <person name="Steenkamp E.T."/>
            <person name="van der Nest M.A."/>
            <person name="van Wyk S."/>
            <person name="Wingfield M.J."/>
            <person name="Xiong C."/>
            <person name="Yue Q."/>
            <person name="Zhang X."/>
        </authorList>
    </citation>
    <scope>NUCLEOTIDE SEQUENCE [LARGE SCALE GENOMIC DNA]</scope>
    <source>
        <strain evidence="7 8">BP6252</strain>
    </source>
</reference>
<gene>
    <name evidence="7" type="ORF">BP6252_05966</name>
</gene>
<evidence type="ECO:0000256" key="1">
    <source>
        <dbReference type="ARBA" id="ARBA00004141"/>
    </source>
</evidence>
<keyword evidence="4 6" id="KW-1133">Transmembrane helix</keyword>
<evidence type="ECO:0000256" key="2">
    <source>
        <dbReference type="ARBA" id="ARBA00022448"/>
    </source>
</evidence>
<protein>
    <submittedName>
        <fullName evidence="7">MFS transporter-9</fullName>
    </submittedName>
</protein>
<comment type="subcellular location">
    <subcellularLocation>
        <location evidence="1">Membrane</location>
        <topology evidence="1">Multi-pass membrane protein</topology>
    </subcellularLocation>
</comment>
<dbReference type="GO" id="GO:0033229">
    <property type="term" value="F:cysteine transmembrane transporter activity"/>
    <property type="evidence" value="ECO:0007669"/>
    <property type="project" value="TreeGrafter"/>
</dbReference>
<accession>A0A3D8RLQ3</accession>
<proteinExistence type="predicted"/>
<dbReference type="InterPro" id="IPR011701">
    <property type="entry name" value="MFS"/>
</dbReference>
<dbReference type="Pfam" id="PF07690">
    <property type="entry name" value="MFS_1"/>
    <property type="match status" value="1"/>
</dbReference>
<evidence type="ECO:0000313" key="8">
    <source>
        <dbReference type="Proteomes" id="UP000256645"/>
    </source>
</evidence>
<feature type="transmembrane region" description="Helical" evidence="6">
    <location>
        <begin position="347"/>
        <end position="367"/>
    </location>
</feature>
<dbReference type="AlphaFoldDB" id="A0A3D8RLQ3"/>
<dbReference type="SUPFAM" id="SSF103473">
    <property type="entry name" value="MFS general substrate transporter"/>
    <property type="match status" value="1"/>
</dbReference>
<dbReference type="PANTHER" id="PTHR43791:SF63">
    <property type="entry name" value="HIGH AFFINITY CYSTEINE TRANSPORTER"/>
    <property type="match status" value="1"/>
</dbReference>
<evidence type="ECO:0000256" key="6">
    <source>
        <dbReference type="SAM" id="Phobius"/>
    </source>
</evidence>
<evidence type="ECO:0000256" key="4">
    <source>
        <dbReference type="ARBA" id="ARBA00022989"/>
    </source>
</evidence>
<feature type="transmembrane region" description="Helical" evidence="6">
    <location>
        <begin position="436"/>
        <end position="457"/>
    </location>
</feature>
<feature type="transmembrane region" description="Helical" evidence="6">
    <location>
        <begin position="242"/>
        <end position="262"/>
    </location>
</feature>
<dbReference type="EMBL" id="PDLM01000006">
    <property type="protein sequence ID" value="RDW74824.1"/>
    <property type="molecule type" value="Genomic_DNA"/>
</dbReference>
<keyword evidence="2" id="KW-0813">Transport</keyword>
<feature type="transmembrane region" description="Helical" evidence="6">
    <location>
        <begin position="374"/>
        <end position="395"/>
    </location>
</feature>
<evidence type="ECO:0000313" key="7">
    <source>
        <dbReference type="EMBL" id="RDW74824.1"/>
    </source>
</evidence>
<comment type="caution">
    <text evidence="7">The sequence shown here is derived from an EMBL/GenBank/DDBJ whole genome shotgun (WGS) entry which is preliminary data.</text>
</comment>
<feature type="transmembrane region" description="Helical" evidence="6">
    <location>
        <begin position="469"/>
        <end position="491"/>
    </location>
</feature>
<dbReference type="OrthoDB" id="6730379at2759"/>
<feature type="transmembrane region" description="Helical" evidence="6">
    <location>
        <begin position="147"/>
        <end position="167"/>
    </location>
</feature>
<keyword evidence="8" id="KW-1185">Reference proteome</keyword>
<dbReference type="Proteomes" id="UP000256645">
    <property type="component" value="Unassembled WGS sequence"/>
</dbReference>
<dbReference type="InterPro" id="IPR036259">
    <property type="entry name" value="MFS_trans_sf"/>
</dbReference>
<feature type="transmembrane region" description="Helical" evidence="6">
    <location>
        <begin position="401"/>
        <end position="424"/>
    </location>
</feature>